<dbReference type="EMBL" id="AUZX01009279">
    <property type="protein sequence ID" value="EQD52325.1"/>
    <property type="molecule type" value="Genomic_DNA"/>
</dbReference>
<reference evidence="1" key="2">
    <citation type="journal article" date="2014" name="ISME J.">
        <title>Microbial stratification in low pH oxic and suboxic macroscopic growths along an acid mine drainage.</title>
        <authorList>
            <person name="Mendez-Garcia C."/>
            <person name="Mesa V."/>
            <person name="Sprenger R.R."/>
            <person name="Richter M."/>
            <person name="Diez M.S."/>
            <person name="Solano J."/>
            <person name="Bargiela R."/>
            <person name="Golyshina O.V."/>
            <person name="Manteca A."/>
            <person name="Ramos J.L."/>
            <person name="Gallego J.R."/>
            <person name="Llorente I."/>
            <person name="Martins Dos Santos V.A."/>
            <person name="Jensen O.N."/>
            <person name="Pelaez A.I."/>
            <person name="Sanchez J."/>
            <person name="Ferrer M."/>
        </authorList>
    </citation>
    <scope>NUCLEOTIDE SEQUENCE</scope>
</reference>
<name>T1BDN2_9ZZZZ</name>
<dbReference type="AlphaFoldDB" id="T1BDN2"/>
<accession>T1BDN2</accession>
<sequence>METFVESARFTGASYKAANWIRVGQTKGRGKLDRYNQYALSV</sequence>
<proteinExistence type="predicted"/>
<evidence type="ECO:0000313" key="1">
    <source>
        <dbReference type="EMBL" id="EQD52325.1"/>
    </source>
</evidence>
<reference evidence="1" key="1">
    <citation type="submission" date="2013-08" db="EMBL/GenBank/DDBJ databases">
        <authorList>
            <person name="Mendez C."/>
            <person name="Richter M."/>
            <person name="Ferrer M."/>
            <person name="Sanchez J."/>
        </authorList>
    </citation>
    <scope>NUCLEOTIDE SEQUENCE</scope>
</reference>
<protein>
    <submittedName>
        <fullName evidence="1">Uncharacterized protein</fullName>
    </submittedName>
</protein>
<gene>
    <name evidence="1" type="ORF">B1A_12739</name>
</gene>
<feature type="non-terminal residue" evidence="1">
    <location>
        <position position="42"/>
    </location>
</feature>
<organism evidence="1">
    <name type="scientific">mine drainage metagenome</name>
    <dbReference type="NCBI Taxonomy" id="410659"/>
    <lineage>
        <taxon>unclassified sequences</taxon>
        <taxon>metagenomes</taxon>
        <taxon>ecological metagenomes</taxon>
    </lineage>
</organism>
<comment type="caution">
    <text evidence="1">The sequence shown here is derived from an EMBL/GenBank/DDBJ whole genome shotgun (WGS) entry which is preliminary data.</text>
</comment>